<evidence type="ECO:0000259" key="5">
    <source>
        <dbReference type="PROSITE" id="PS50931"/>
    </source>
</evidence>
<name>A0ABM8PLK0_9HYPH</name>
<feature type="domain" description="HTH lysR-type" evidence="5">
    <location>
        <begin position="42"/>
        <end position="99"/>
    </location>
</feature>
<dbReference type="InterPro" id="IPR000847">
    <property type="entry name" value="LysR_HTH_N"/>
</dbReference>
<dbReference type="Pfam" id="PF00126">
    <property type="entry name" value="HTH_1"/>
    <property type="match status" value="1"/>
</dbReference>
<comment type="similarity">
    <text evidence="1">Belongs to the LysR transcriptional regulatory family.</text>
</comment>
<dbReference type="PRINTS" id="PR00039">
    <property type="entry name" value="HTHLYSR"/>
</dbReference>
<dbReference type="InterPro" id="IPR005119">
    <property type="entry name" value="LysR_subst-bd"/>
</dbReference>
<dbReference type="SUPFAM" id="SSF46785">
    <property type="entry name" value="Winged helix' DNA-binding domain"/>
    <property type="match status" value="1"/>
</dbReference>
<evidence type="ECO:0000256" key="1">
    <source>
        <dbReference type="ARBA" id="ARBA00009437"/>
    </source>
</evidence>
<dbReference type="EMBL" id="CABFWF030000011">
    <property type="protein sequence ID" value="CAD7036485.1"/>
    <property type="molecule type" value="Genomic_DNA"/>
</dbReference>
<sequence>MNRRRGVVEQSPPTRNKIALMSTSKLWETHPKRSAAVMLRDFNLNLLRSFYIIAEERSLTRAASRLNMTQPSVSQALQRLEEQLGCQLVFRDSRRFELTVPGQKIYEECAEIYRSVERIGVLTKDALTEEGGEIKLQIISNLESPLINEALRVYHQRHPSVRWMMEVQNSQETVRRILADKSGIGICLLPRPVFNLDCKLLFREEFSVFCGAEHPFYGRAQVEKRELRQESFISFTCAGEGLGLEPMAVLSESIGLGERISGRSANLEEVRRMIIAGLGIGILPPTAVRTYVDNGQLWPLEILDFPLGADVFLVSYPGCAFTSAERRFLELLDELKSLYPDMA</sequence>
<proteinExistence type="inferred from homology"/>
<keyword evidence="2" id="KW-0805">Transcription regulation</keyword>
<accession>A0ABM8PLK0</accession>
<evidence type="ECO:0000256" key="4">
    <source>
        <dbReference type="ARBA" id="ARBA00023163"/>
    </source>
</evidence>
<evidence type="ECO:0000313" key="7">
    <source>
        <dbReference type="Proteomes" id="UP000606921"/>
    </source>
</evidence>
<dbReference type="Gene3D" id="1.10.10.10">
    <property type="entry name" value="Winged helix-like DNA-binding domain superfamily/Winged helix DNA-binding domain"/>
    <property type="match status" value="1"/>
</dbReference>
<keyword evidence="7" id="KW-1185">Reference proteome</keyword>
<keyword evidence="4" id="KW-0804">Transcription</keyword>
<keyword evidence="3" id="KW-0238">DNA-binding</keyword>
<gene>
    <name evidence="6" type="ORF">REJC140_03541</name>
</gene>
<organism evidence="6 7">
    <name type="scientific">Pseudorhizobium endolithicum</name>
    <dbReference type="NCBI Taxonomy" id="1191678"/>
    <lineage>
        <taxon>Bacteria</taxon>
        <taxon>Pseudomonadati</taxon>
        <taxon>Pseudomonadota</taxon>
        <taxon>Alphaproteobacteria</taxon>
        <taxon>Hyphomicrobiales</taxon>
        <taxon>Rhizobiaceae</taxon>
        <taxon>Rhizobium/Agrobacterium group</taxon>
        <taxon>Pseudorhizobium</taxon>
    </lineage>
</organism>
<dbReference type="InterPro" id="IPR036388">
    <property type="entry name" value="WH-like_DNA-bd_sf"/>
</dbReference>
<evidence type="ECO:0000256" key="2">
    <source>
        <dbReference type="ARBA" id="ARBA00023015"/>
    </source>
</evidence>
<comment type="caution">
    <text evidence="6">The sequence shown here is derived from an EMBL/GenBank/DDBJ whole genome shotgun (WGS) entry which is preliminary data.</text>
</comment>
<dbReference type="Proteomes" id="UP000606921">
    <property type="component" value="Unassembled WGS sequence"/>
</dbReference>
<dbReference type="SUPFAM" id="SSF53850">
    <property type="entry name" value="Periplasmic binding protein-like II"/>
    <property type="match status" value="1"/>
</dbReference>
<protein>
    <submittedName>
        <fullName evidence="6">LysR family transcriptional regulator</fullName>
    </submittedName>
</protein>
<evidence type="ECO:0000313" key="6">
    <source>
        <dbReference type="EMBL" id="CAD7036485.1"/>
    </source>
</evidence>
<dbReference type="InterPro" id="IPR036390">
    <property type="entry name" value="WH_DNA-bd_sf"/>
</dbReference>
<dbReference type="PANTHER" id="PTHR30346:SF28">
    <property type="entry name" value="HTH-TYPE TRANSCRIPTIONAL REGULATOR CYNR"/>
    <property type="match status" value="1"/>
</dbReference>
<dbReference type="Pfam" id="PF03466">
    <property type="entry name" value="LysR_substrate"/>
    <property type="match status" value="1"/>
</dbReference>
<dbReference type="PROSITE" id="PS50931">
    <property type="entry name" value="HTH_LYSR"/>
    <property type="match status" value="1"/>
</dbReference>
<dbReference type="PANTHER" id="PTHR30346">
    <property type="entry name" value="TRANSCRIPTIONAL DUAL REGULATOR HCAR-RELATED"/>
    <property type="match status" value="1"/>
</dbReference>
<evidence type="ECO:0000256" key="3">
    <source>
        <dbReference type="ARBA" id="ARBA00023125"/>
    </source>
</evidence>
<dbReference type="Gene3D" id="3.40.190.10">
    <property type="entry name" value="Periplasmic binding protein-like II"/>
    <property type="match status" value="2"/>
</dbReference>
<reference evidence="6 7" key="1">
    <citation type="submission" date="2020-11" db="EMBL/GenBank/DDBJ databases">
        <authorList>
            <person name="Lassalle F."/>
        </authorList>
    </citation>
    <scope>NUCLEOTIDE SEQUENCE [LARGE SCALE GENOMIC DNA]</scope>
    <source>
        <strain evidence="6 7">JC140</strain>
    </source>
</reference>
<dbReference type="CDD" id="cd05466">
    <property type="entry name" value="PBP2_LTTR_substrate"/>
    <property type="match status" value="1"/>
</dbReference>